<dbReference type="EMBL" id="VXLC01000035">
    <property type="protein sequence ID" value="KAA8880383.1"/>
    <property type="molecule type" value="Genomic_DNA"/>
</dbReference>
<evidence type="ECO:0000313" key="2">
    <source>
        <dbReference type="Proteomes" id="UP000323876"/>
    </source>
</evidence>
<protein>
    <submittedName>
        <fullName evidence="1">Uncharacterized protein</fullName>
    </submittedName>
</protein>
<name>A0A5N0DUD3_9NOCA</name>
<reference evidence="1 2" key="1">
    <citation type="submission" date="2019-09" db="EMBL/GenBank/DDBJ databases">
        <authorList>
            <person name="Wang X."/>
        </authorList>
    </citation>
    <scope>NUCLEOTIDE SEQUENCE [LARGE SCALE GENOMIC DNA]</scope>
    <source>
        <strain evidence="1 2">CICC 11023</strain>
    </source>
</reference>
<dbReference type="Proteomes" id="UP000323876">
    <property type="component" value="Unassembled WGS sequence"/>
</dbReference>
<dbReference type="RefSeq" id="WP_150407707.1">
    <property type="nucleotide sequence ID" value="NZ_VXLC01000035.1"/>
</dbReference>
<proteinExistence type="predicted"/>
<accession>A0A5N0DUD3</accession>
<sequence>MTFETPQQRVEGLVDMFIGERLDNAGNPAGLREAVIDRITRRVDYLEKRGPAQIDSLRSPSSRRIPDAYLVDEETIENDLQEAAAGLPRAQTHLSSNAQWPLRCEASRVPRPPTRPSVLSWSLTPIPWLDDDTEWPPAGATMLDDVRQLTGTDGQPPLVVEAPYPGWVQLGMIEHQRTLALSHPRTPARRILIITGLEICDGPPPSGSTPLSSSPPNSWAAARNQLAPHIDTAYARTILSNTQGPLAALTDYEGQPGAPDRERGIGLHWPTLVPRIEVIALLGLRPETPALRHLLIDDNGPALVGRHWRGFLIHDGSYHPLEPAVEGADLLLRPDLYTALEHTVGKDRLALGVTITHSES</sequence>
<evidence type="ECO:0000313" key="1">
    <source>
        <dbReference type="EMBL" id="KAA8880383.1"/>
    </source>
</evidence>
<dbReference type="OrthoDB" id="3316774at2"/>
<organism evidence="1 2">
    <name type="scientific">Nocardia colli</name>
    <dbReference type="NCBI Taxonomy" id="2545717"/>
    <lineage>
        <taxon>Bacteria</taxon>
        <taxon>Bacillati</taxon>
        <taxon>Actinomycetota</taxon>
        <taxon>Actinomycetes</taxon>
        <taxon>Mycobacteriales</taxon>
        <taxon>Nocardiaceae</taxon>
        <taxon>Nocardia</taxon>
    </lineage>
</organism>
<keyword evidence="2" id="KW-1185">Reference proteome</keyword>
<gene>
    <name evidence="1" type="ORF">F3087_41670</name>
</gene>
<comment type="caution">
    <text evidence="1">The sequence shown here is derived from an EMBL/GenBank/DDBJ whole genome shotgun (WGS) entry which is preliminary data.</text>
</comment>
<dbReference type="AlphaFoldDB" id="A0A5N0DUD3"/>